<accession>A0A9P5TKW3</accession>
<name>A0A9P5TKW3_GYMJU</name>
<comment type="caution">
    <text evidence="1">The sequence shown here is derived from an EMBL/GenBank/DDBJ whole genome shotgun (WGS) entry which is preliminary data.</text>
</comment>
<dbReference type="EMBL" id="JADNYJ010000076">
    <property type="protein sequence ID" value="KAF8890272.1"/>
    <property type="molecule type" value="Genomic_DNA"/>
</dbReference>
<sequence length="225" mass="25428">MTSILDENLTRDLRKIRSLRPTSGKVLISVADKDLVHHHVVVPVPRSYEAAKSVAFDALGHHLSVSPISTRNSLLEEAFFNYALLSSAGDVVWSRLPPGFWTDVIGDGDELRLLIQPPAPLDWTRDGGRLAKFLLLEPEESVAESESVIIPLPRSYEDARRFALTTFYKRYPTRGVNLRIRKHVGGSPKWVTVDSRLERDWLGYFDDIFKTETYAEIGVDGNRLL</sequence>
<dbReference type="Proteomes" id="UP000724874">
    <property type="component" value="Unassembled WGS sequence"/>
</dbReference>
<dbReference type="AlphaFoldDB" id="A0A9P5TKW3"/>
<protein>
    <submittedName>
        <fullName evidence="1">Uncharacterized protein</fullName>
    </submittedName>
</protein>
<evidence type="ECO:0000313" key="2">
    <source>
        <dbReference type="Proteomes" id="UP000724874"/>
    </source>
</evidence>
<organism evidence="1 2">
    <name type="scientific">Gymnopilus junonius</name>
    <name type="common">Spectacular rustgill mushroom</name>
    <name type="synonym">Gymnopilus spectabilis subsp. junonius</name>
    <dbReference type="NCBI Taxonomy" id="109634"/>
    <lineage>
        <taxon>Eukaryota</taxon>
        <taxon>Fungi</taxon>
        <taxon>Dikarya</taxon>
        <taxon>Basidiomycota</taxon>
        <taxon>Agaricomycotina</taxon>
        <taxon>Agaricomycetes</taxon>
        <taxon>Agaricomycetidae</taxon>
        <taxon>Agaricales</taxon>
        <taxon>Agaricineae</taxon>
        <taxon>Hymenogastraceae</taxon>
        <taxon>Gymnopilus</taxon>
    </lineage>
</organism>
<dbReference type="OrthoDB" id="10378670at2759"/>
<proteinExistence type="predicted"/>
<gene>
    <name evidence="1" type="ORF">CPB84DRAFT_1784950</name>
</gene>
<keyword evidence="2" id="KW-1185">Reference proteome</keyword>
<evidence type="ECO:0000313" key="1">
    <source>
        <dbReference type="EMBL" id="KAF8890272.1"/>
    </source>
</evidence>
<reference evidence="1" key="1">
    <citation type="submission" date="2020-11" db="EMBL/GenBank/DDBJ databases">
        <authorList>
            <consortium name="DOE Joint Genome Institute"/>
            <person name="Ahrendt S."/>
            <person name="Riley R."/>
            <person name="Andreopoulos W."/>
            <person name="LaButti K."/>
            <person name="Pangilinan J."/>
            <person name="Ruiz-duenas F.J."/>
            <person name="Barrasa J.M."/>
            <person name="Sanchez-Garcia M."/>
            <person name="Camarero S."/>
            <person name="Miyauchi S."/>
            <person name="Serrano A."/>
            <person name="Linde D."/>
            <person name="Babiker R."/>
            <person name="Drula E."/>
            <person name="Ayuso-Fernandez I."/>
            <person name="Pacheco R."/>
            <person name="Padilla G."/>
            <person name="Ferreira P."/>
            <person name="Barriuso J."/>
            <person name="Kellner H."/>
            <person name="Castanera R."/>
            <person name="Alfaro M."/>
            <person name="Ramirez L."/>
            <person name="Pisabarro A.G."/>
            <person name="Kuo A."/>
            <person name="Tritt A."/>
            <person name="Lipzen A."/>
            <person name="He G."/>
            <person name="Yan M."/>
            <person name="Ng V."/>
            <person name="Cullen D."/>
            <person name="Martin F."/>
            <person name="Rosso M.-N."/>
            <person name="Henrissat B."/>
            <person name="Hibbett D."/>
            <person name="Martinez A.T."/>
            <person name="Grigoriev I.V."/>
        </authorList>
    </citation>
    <scope>NUCLEOTIDE SEQUENCE</scope>
    <source>
        <strain evidence="1">AH 44721</strain>
    </source>
</reference>